<evidence type="ECO:0000313" key="2">
    <source>
        <dbReference type="Proteomes" id="UP000203587"/>
    </source>
</evidence>
<dbReference type="InterPro" id="IPR033767">
    <property type="entry name" value="Tail_Gp11"/>
</dbReference>
<dbReference type="GeneID" id="26794632"/>
<sequence>MFTELDVVNACLATLGELPLVELTDEHPMVAAARTNLVEAMVSEMHRQWWFNTDYVVLSATEEGFIYAPADAVAVKVEGCHNITLRGRRLYDRYRSSYEFSGSFSAMVIRNIPFDDLPAPAQILVKDSAVLQFQINYDADQVKTSQLQQKYSNSYRLLNAEHARQIAANQLENPGVAMARMNAGIRPRKRRPHGHIPTR</sequence>
<dbReference type="EMBL" id="LN878149">
    <property type="protein sequence ID" value="CUH74611.1"/>
    <property type="molecule type" value="Genomic_DNA"/>
</dbReference>
<reference evidence="2" key="1">
    <citation type="submission" date="2015-08" db="EMBL/GenBank/DDBJ databases">
        <title>Cronobacter phage Dev-CD-23823.</title>
        <authorList>
            <person name="Kajsik M."/>
            <person name="Drahovska H."/>
        </authorList>
    </citation>
    <scope>NUCLEOTIDE SEQUENCE [LARGE SCALE GENOMIC DNA]</scope>
</reference>
<accession>A0A0K8IXP0</accession>
<gene>
    <name evidence="1" type="primary">gp36</name>
</gene>
<proteinExistence type="predicted"/>
<protein>
    <submittedName>
        <fullName evidence="1">Tail tubular protein A</fullName>
    </submittedName>
</protein>
<dbReference type="KEGG" id="vg:26794632"/>
<name>A0A0K8IXP0_9CAUD</name>
<keyword evidence="2" id="KW-1185">Reference proteome</keyword>
<evidence type="ECO:0000313" key="1">
    <source>
        <dbReference type="EMBL" id="CUH74611.1"/>
    </source>
</evidence>
<dbReference type="RefSeq" id="YP_009223410.1">
    <property type="nucleotide sequence ID" value="NC_029070.1"/>
</dbReference>
<organism evidence="1 2">
    <name type="scientific">Cronobacter phage Dev-CD-23823</name>
    <dbReference type="NCBI Taxonomy" id="1712539"/>
    <lineage>
        <taxon>Viruses</taxon>
        <taxon>Duplodnaviria</taxon>
        <taxon>Heunggongvirae</taxon>
        <taxon>Uroviricota</taxon>
        <taxon>Caudoviricetes</taxon>
        <taxon>Autographivirales</taxon>
        <taxon>Autonotataviridae</taxon>
        <taxon>Melnykvirinae</taxon>
        <taxon>Cronosvirus</taxon>
        <taxon>Cronosvirus DevCD23823</taxon>
    </lineage>
</organism>
<dbReference type="Proteomes" id="UP000203587">
    <property type="component" value="Segment"/>
</dbReference>
<dbReference type="Pfam" id="PF17212">
    <property type="entry name" value="Tube"/>
    <property type="match status" value="1"/>
</dbReference>
<dbReference type="OrthoDB" id="8156at10239"/>